<evidence type="ECO:0000256" key="7">
    <source>
        <dbReference type="ARBA" id="ARBA00022840"/>
    </source>
</evidence>
<keyword evidence="2 11" id="KW-0436">Ligase</keyword>
<evidence type="ECO:0000256" key="8">
    <source>
        <dbReference type="ARBA" id="ARBA00037993"/>
    </source>
</evidence>
<keyword evidence="7 11" id="KW-0067">ATP-binding</keyword>
<evidence type="ECO:0000256" key="1">
    <source>
        <dbReference type="ARBA" id="ARBA00005061"/>
    </source>
</evidence>
<dbReference type="UniPathway" id="UPA00391"/>
<evidence type="ECO:0000256" key="5">
    <source>
        <dbReference type="ARBA" id="ARBA00022785"/>
    </source>
</evidence>
<evidence type="ECO:0000256" key="10">
    <source>
        <dbReference type="ARBA" id="ARBA00047890"/>
    </source>
</evidence>
<dbReference type="HAMAP" id="MF_01633">
    <property type="entry name" value="QueC"/>
    <property type="match status" value="1"/>
</dbReference>
<evidence type="ECO:0000256" key="3">
    <source>
        <dbReference type="ARBA" id="ARBA00022723"/>
    </source>
</evidence>
<dbReference type="PANTHER" id="PTHR42914">
    <property type="entry name" value="7-CYANO-7-DEAZAGUANINE SYNTHASE"/>
    <property type="match status" value="1"/>
</dbReference>
<comment type="function">
    <text evidence="11">Catalyzes the ATP-dependent conversion of 7-carboxy-7-deazaguanine (CDG) to 7-cyano-7-deazaguanine (preQ(0)).</text>
</comment>
<dbReference type="InterPro" id="IPR014729">
    <property type="entry name" value="Rossmann-like_a/b/a_fold"/>
</dbReference>
<dbReference type="Pfam" id="PF06508">
    <property type="entry name" value="QueC"/>
    <property type="match status" value="1"/>
</dbReference>
<name>A0A7C1FUS1_THERO</name>
<dbReference type="PANTHER" id="PTHR42914:SF1">
    <property type="entry name" value="7-CYANO-7-DEAZAGUANINE SYNTHASE"/>
    <property type="match status" value="1"/>
</dbReference>
<dbReference type="EMBL" id="DSJL01000006">
    <property type="protein sequence ID" value="HEF64414.1"/>
    <property type="molecule type" value="Genomic_DNA"/>
</dbReference>
<organism evidence="12">
    <name type="scientific">Thermomicrobium roseum</name>
    <dbReference type="NCBI Taxonomy" id="500"/>
    <lineage>
        <taxon>Bacteria</taxon>
        <taxon>Pseudomonadati</taxon>
        <taxon>Thermomicrobiota</taxon>
        <taxon>Thermomicrobia</taxon>
        <taxon>Thermomicrobiales</taxon>
        <taxon>Thermomicrobiaceae</taxon>
        <taxon>Thermomicrobium</taxon>
    </lineage>
</organism>
<dbReference type="InterPro" id="IPR018317">
    <property type="entry name" value="QueC"/>
</dbReference>
<feature type="binding site" evidence="11">
    <location>
        <position position="196"/>
    </location>
    <ligand>
        <name>Zn(2+)</name>
        <dbReference type="ChEBI" id="CHEBI:29105"/>
    </ligand>
</feature>
<dbReference type="GO" id="GO:0008616">
    <property type="term" value="P:tRNA queuosine(34) biosynthetic process"/>
    <property type="evidence" value="ECO:0007669"/>
    <property type="project" value="UniProtKB-UniRule"/>
</dbReference>
<evidence type="ECO:0000256" key="4">
    <source>
        <dbReference type="ARBA" id="ARBA00022741"/>
    </source>
</evidence>
<reference evidence="12" key="1">
    <citation type="journal article" date="2020" name="mSystems">
        <title>Genome- and Community-Level Interaction Insights into Carbon Utilization and Element Cycling Functions of Hydrothermarchaeota in Hydrothermal Sediment.</title>
        <authorList>
            <person name="Zhou Z."/>
            <person name="Liu Y."/>
            <person name="Xu W."/>
            <person name="Pan J."/>
            <person name="Luo Z.H."/>
            <person name="Li M."/>
        </authorList>
    </citation>
    <scope>NUCLEOTIDE SEQUENCE [LARGE SCALE GENOMIC DNA]</scope>
    <source>
        <strain evidence="12">SpSt-222</strain>
    </source>
</reference>
<dbReference type="GO" id="GO:0008270">
    <property type="term" value="F:zinc ion binding"/>
    <property type="evidence" value="ECO:0007669"/>
    <property type="project" value="UniProtKB-UniRule"/>
</dbReference>
<dbReference type="AlphaFoldDB" id="A0A7C1FUS1"/>
<keyword evidence="6 11" id="KW-0862">Zinc</keyword>
<evidence type="ECO:0000313" key="12">
    <source>
        <dbReference type="EMBL" id="HEF64414.1"/>
    </source>
</evidence>
<dbReference type="Gene3D" id="3.40.50.620">
    <property type="entry name" value="HUPs"/>
    <property type="match status" value="1"/>
</dbReference>
<evidence type="ECO:0000256" key="9">
    <source>
        <dbReference type="ARBA" id="ARBA00039149"/>
    </source>
</evidence>
<dbReference type="PIRSF" id="PIRSF006293">
    <property type="entry name" value="ExsB"/>
    <property type="match status" value="1"/>
</dbReference>
<proteinExistence type="inferred from homology"/>
<dbReference type="GO" id="GO:0016879">
    <property type="term" value="F:ligase activity, forming carbon-nitrogen bonds"/>
    <property type="evidence" value="ECO:0007669"/>
    <property type="project" value="UniProtKB-UniRule"/>
</dbReference>
<comment type="pathway">
    <text evidence="1 11">Purine metabolism; 7-cyano-7-deazaguanine biosynthesis.</text>
</comment>
<evidence type="ECO:0000256" key="6">
    <source>
        <dbReference type="ARBA" id="ARBA00022833"/>
    </source>
</evidence>
<dbReference type="GO" id="GO:0005524">
    <property type="term" value="F:ATP binding"/>
    <property type="evidence" value="ECO:0007669"/>
    <property type="project" value="UniProtKB-UniRule"/>
</dbReference>
<keyword evidence="4 11" id="KW-0547">Nucleotide-binding</keyword>
<dbReference type="CDD" id="cd01995">
    <property type="entry name" value="QueC-like"/>
    <property type="match status" value="1"/>
</dbReference>
<comment type="caution">
    <text evidence="12">The sequence shown here is derived from an EMBL/GenBank/DDBJ whole genome shotgun (WGS) entry which is preliminary data.</text>
</comment>
<keyword evidence="3 11" id="KW-0479">Metal-binding</keyword>
<comment type="similarity">
    <text evidence="8 11">Belongs to the QueC family.</text>
</comment>
<gene>
    <name evidence="11 12" type="primary">queC</name>
    <name evidence="12" type="ORF">ENP47_02225</name>
</gene>
<accession>A0A7C1FUS1</accession>
<feature type="binding site" evidence="11">
    <location>
        <position position="188"/>
    </location>
    <ligand>
        <name>Zn(2+)</name>
        <dbReference type="ChEBI" id="CHEBI:29105"/>
    </ligand>
</feature>
<feature type="binding site" evidence="11">
    <location>
        <position position="202"/>
    </location>
    <ligand>
        <name>Zn(2+)</name>
        <dbReference type="ChEBI" id="CHEBI:29105"/>
    </ligand>
</feature>
<dbReference type="EC" id="6.3.4.20" evidence="9 11"/>
<dbReference type="SUPFAM" id="SSF52402">
    <property type="entry name" value="Adenine nucleotide alpha hydrolases-like"/>
    <property type="match status" value="1"/>
</dbReference>
<feature type="binding site" evidence="11">
    <location>
        <begin position="9"/>
        <end position="19"/>
    </location>
    <ligand>
        <name>ATP</name>
        <dbReference type="ChEBI" id="CHEBI:30616"/>
    </ligand>
</feature>
<comment type="cofactor">
    <cofactor evidence="11">
        <name>Zn(2+)</name>
        <dbReference type="ChEBI" id="CHEBI:29105"/>
    </cofactor>
    <text evidence="11">Binds 1 zinc ion per subunit.</text>
</comment>
<evidence type="ECO:0000256" key="2">
    <source>
        <dbReference type="ARBA" id="ARBA00022598"/>
    </source>
</evidence>
<comment type="catalytic activity">
    <reaction evidence="10 11">
        <text>7-carboxy-7-carbaguanine + NH4(+) + 2 ATP = 7-cyano-7-carbaguanine + 2 AMP + 2 diphosphate + 2 H(+)</text>
        <dbReference type="Rhea" id="RHEA:27982"/>
        <dbReference type="ChEBI" id="CHEBI:15378"/>
        <dbReference type="ChEBI" id="CHEBI:28938"/>
        <dbReference type="ChEBI" id="CHEBI:30616"/>
        <dbReference type="ChEBI" id="CHEBI:33019"/>
        <dbReference type="ChEBI" id="CHEBI:45075"/>
        <dbReference type="ChEBI" id="CHEBI:61036"/>
        <dbReference type="ChEBI" id="CHEBI:456215"/>
        <dbReference type="EC" id="6.3.4.20"/>
    </reaction>
</comment>
<protein>
    <recommendedName>
        <fullName evidence="9 11">7-cyano-7-deazaguanine synthase</fullName>
        <ecNumber evidence="9 11">6.3.4.20</ecNumber>
    </recommendedName>
    <alternativeName>
        <fullName evidence="11">7-cyano-7-carbaguanine synthase</fullName>
    </alternativeName>
    <alternativeName>
        <fullName evidence="11">PreQ(0) synthase</fullName>
    </alternativeName>
    <alternativeName>
        <fullName evidence="11">Queuosine biosynthesis protein QueC</fullName>
    </alternativeName>
</protein>
<sequence>MPRRAVILLSGGLDSTTLAYLLHTYGFQLYGLSFRYGQRHERELLAAQAVAQRLSFAEHRIVTLDLAQWGGSSLVGAGEIPSQPTSGIPSTYVPVRNLIFLAVAHAYAEAIDADAVAIAVSQVDYSGYPDCRGEFLAAYQQAADLASRRFVETGRRIPVLAPFLDVPKSAIIRLGLRLGVDYSLTWSCYRGGEWPCQECDSCRLRARAFAEVGVPDPLLAPPAAPRGTTGAVDR</sequence>
<feature type="binding site" evidence="11">
    <location>
        <position position="199"/>
    </location>
    <ligand>
        <name>Zn(2+)</name>
        <dbReference type="ChEBI" id="CHEBI:29105"/>
    </ligand>
</feature>
<evidence type="ECO:0000256" key="11">
    <source>
        <dbReference type="HAMAP-Rule" id="MF_01633"/>
    </source>
</evidence>
<dbReference type="NCBIfam" id="TIGR00364">
    <property type="entry name" value="7-cyano-7-deazaguanine synthase QueC"/>
    <property type="match status" value="1"/>
</dbReference>
<keyword evidence="5 11" id="KW-0671">Queuosine biosynthesis</keyword>